<sequence>MASELVRNWKTKELLAFLREQKDLQLDFEDLRLIYEAKLTRHTFLLLTKDELKDCNLKMGPALAILNLIKNIKKNNFTISDMLSDIPLFENIKM</sequence>
<evidence type="ECO:0000313" key="1">
    <source>
        <dbReference type="EMBL" id="CAG8585400.1"/>
    </source>
</evidence>
<name>A0A9N9C2G6_FUNMO</name>
<accession>A0A9N9C2G6</accession>
<evidence type="ECO:0000313" key="2">
    <source>
        <dbReference type="Proteomes" id="UP000789375"/>
    </source>
</evidence>
<proteinExistence type="predicted"/>
<dbReference type="EMBL" id="CAJVPP010002058">
    <property type="protein sequence ID" value="CAG8585400.1"/>
    <property type="molecule type" value="Genomic_DNA"/>
</dbReference>
<comment type="caution">
    <text evidence="1">The sequence shown here is derived from an EMBL/GenBank/DDBJ whole genome shotgun (WGS) entry which is preliminary data.</text>
</comment>
<gene>
    <name evidence="1" type="ORF">FMOSSE_LOCUS8164</name>
</gene>
<dbReference type="AlphaFoldDB" id="A0A9N9C2G6"/>
<organism evidence="1 2">
    <name type="scientific">Funneliformis mosseae</name>
    <name type="common">Endomycorrhizal fungus</name>
    <name type="synonym">Glomus mosseae</name>
    <dbReference type="NCBI Taxonomy" id="27381"/>
    <lineage>
        <taxon>Eukaryota</taxon>
        <taxon>Fungi</taxon>
        <taxon>Fungi incertae sedis</taxon>
        <taxon>Mucoromycota</taxon>
        <taxon>Glomeromycotina</taxon>
        <taxon>Glomeromycetes</taxon>
        <taxon>Glomerales</taxon>
        <taxon>Glomeraceae</taxon>
        <taxon>Funneliformis</taxon>
    </lineage>
</organism>
<keyword evidence="2" id="KW-1185">Reference proteome</keyword>
<dbReference type="Gene3D" id="1.10.150.50">
    <property type="entry name" value="Transcription Factor, Ets-1"/>
    <property type="match status" value="1"/>
</dbReference>
<reference evidence="1" key="1">
    <citation type="submission" date="2021-06" db="EMBL/GenBank/DDBJ databases">
        <authorList>
            <person name="Kallberg Y."/>
            <person name="Tangrot J."/>
            <person name="Rosling A."/>
        </authorList>
    </citation>
    <scope>NUCLEOTIDE SEQUENCE</scope>
    <source>
        <strain evidence="1">87-6 pot B 2015</strain>
    </source>
</reference>
<dbReference type="InterPro" id="IPR013761">
    <property type="entry name" value="SAM/pointed_sf"/>
</dbReference>
<dbReference type="Proteomes" id="UP000789375">
    <property type="component" value="Unassembled WGS sequence"/>
</dbReference>
<protein>
    <submittedName>
        <fullName evidence="1">3592_t:CDS:1</fullName>
    </submittedName>
</protein>